<evidence type="ECO:0000256" key="4">
    <source>
        <dbReference type="ARBA" id="ARBA00022840"/>
    </source>
</evidence>
<evidence type="ECO:0000256" key="1">
    <source>
        <dbReference type="ARBA" id="ARBA00005417"/>
    </source>
</evidence>
<sequence length="258" mass="28443">MDIKPDTDVGAHVSFENVNVEFPIYSSHGRSLKRSMLQFTTAGRVGLSSDDRLVVRALKSLSFEAKHGDRIGLIGRNGSGKSTLLRALAGVYEPVSGLVRIRGRVQSLIDINLGLDIEASGYENIRVRCLLRGVGKKQLERRMEDIAEVTELGEFLHMPVRTYSSGMVLRLGFAISTSMVPDILLMDEWIGVGDSTFVEKAQKRLREMVGASGILFIASHNAEIIEKTCNRVLWLDQGDIRMDGCPNEVLKAYGDCAS</sequence>
<name>A0A7S9LWR8_9RHOB</name>
<dbReference type="PANTHER" id="PTHR46743">
    <property type="entry name" value="TEICHOIC ACIDS EXPORT ATP-BINDING PROTEIN TAGH"/>
    <property type="match status" value="1"/>
</dbReference>
<organism evidence="6 7">
    <name type="scientific">Pontivivens ytuae</name>
    <dbReference type="NCBI Taxonomy" id="2789856"/>
    <lineage>
        <taxon>Bacteria</taxon>
        <taxon>Pseudomonadati</taxon>
        <taxon>Pseudomonadota</taxon>
        <taxon>Alphaproteobacteria</taxon>
        <taxon>Rhodobacterales</taxon>
        <taxon>Paracoccaceae</taxon>
        <taxon>Pontivivens</taxon>
    </lineage>
</organism>
<evidence type="ECO:0000313" key="6">
    <source>
        <dbReference type="EMBL" id="QPH56205.1"/>
    </source>
</evidence>
<dbReference type="AlphaFoldDB" id="A0A7S9LWR8"/>
<dbReference type="GO" id="GO:0016020">
    <property type="term" value="C:membrane"/>
    <property type="evidence" value="ECO:0007669"/>
    <property type="project" value="InterPro"/>
</dbReference>
<dbReference type="EMBL" id="CP064942">
    <property type="protein sequence ID" value="QPH56205.1"/>
    <property type="molecule type" value="Genomic_DNA"/>
</dbReference>
<keyword evidence="3" id="KW-0547">Nucleotide-binding</keyword>
<dbReference type="CDD" id="cd03220">
    <property type="entry name" value="ABC_KpsT_Wzt"/>
    <property type="match status" value="1"/>
</dbReference>
<dbReference type="InterPro" id="IPR015860">
    <property type="entry name" value="ABC_transpr_TagH-like"/>
</dbReference>
<dbReference type="GO" id="GO:0140359">
    <property type="term" value="F:ABC-type transporter activity"/>
    <property type="evidence" value="ECO:0007669"/>
    <property type="project" value="InterPro"/>
</dbReference>
<dbReference type="KEGG" id="poz:I0K15_12405"/>
<dbReference type="GO" id="GO:0016887">
    <property type="term" value="F:ATP hydrolysis activity"/>
    <property type="evidence" value="ECO:0007669"/>
    <property type="project" value="InterPro"/>
</dbReference>
<dbReference type="Gene3D" id="3.40.50.300">
    <property type="entry name" value="P-loop containing nucleotide triphosphate hydrolases"/>
    <property type="match status" value="1"/>
</dbReference>
<dbReference type="InterPro" id="IPR027417">
    <property type="entry name" value="P-loop_NTPase"/>
</dbReference>
<dbReference type="GO" id="GO:0005524">
    <property type="term" value="F:ATP binding"/>
    <property type="evidence" value="ECO:0007669"/>
    <property type="project" value="UniProtKB-KW"/>
</dbReference>
<evidence type="ECO:0000259" key="5">
    <source>
        <dbReference type="PROSITE" id="PS50893"/>
    </source>
</evidence>
<dbReference type="PANTHER" id="PTHR46743:SF2">
    <property type="entry name" value="TEICHOIC ACIDS EXPORT ATP-BINDING PROTEIN TAGH"/>
    <property type="match status" value="1"/>
</dbReference>
<dbReference type="SUPFAM" id="SSF52540">
    <property type="entry name" value="P-loop containing nucleoside triphosphate hydrolases"/>
    <property type="match status" value="1"/>
</dbReference>
<evidence type="ECO:0000313" key="7">
    <source>
        <dbReference type="Proteomes" id="UP000594800"/>
    </source>
</evidence>
<protein>
    <submittedName>
        <fullName evidence="6">ABC transporter ATP-binding protein</fullName>
    </submittedName>
</protein>
<comment type="similarity">
    <text evidence="1">Belongs to the ABC transporter superfamily.</text>
</comment>
<dbReference type="SMART" id="SM00382">
    <property type="entry name" value="AAA"/>
    <property type="match status" value="1"/>
</dbReference>
<proteinExistence type="inferred from homology"/>
<dbReference type="InterPro" id="IPR003439">
    <property type="entry name" value="ABC_transporter-like_ATP-bd"/>
</dbReference>
<keyword evidence="7" id="KW-1185">Reference proteome</keyword>
<evidence type="ECO:0000256" key="3">
    <source>
        <dbReference type="ARBA" id="ARBA00022741"/>
    </source>
</evidence>
<dbReference type="Pfam" id="PF00005">
    <property type="entry name" value="ABC_tran"/>
    <property type="match status" value="1"/>
</dbReference>
<keyword evidence="4 6" id="KW-0067">ATP-binding</keyword>
<reference evidence="6 7" key="1">
    <citation type="submission" date="2020-11" db="EMBL/GenBank/DDBJ databases">
        <title>Description of Pontivivens ytuae sp. nov. isolated from deep sea sediment of Mariana Trench.</title>
        <authorList>
            <person name="Wang Z."/>
            <person name="Sun Q.-L."/>
            <person name="Xu X.-D."/>
            <person name="Tang Y.-Z."/>
            <person name="Zhang J."/>
        </authorList>
    </citation>
    <scope>NUCLEOTIDE SEQUENCE [LARGE SCALE GENOMIC DNA]</scope>
    <source>
        <strain evidence="6 7">MT2928</strain>
    </source>
</reference>
<gene>
    <name evidence="6" type="ORF">I0K15_12405</name>
</gene>
<dbReference type="InterPro" id="IPR050683">
    <property type="entry name" value="Bact_Polysacc_Export_ATP-bd"/>
</dbReference>
<accession>A0A7S9LWR8</accession>
<feature type="domain" description="ABC transporter" evidence="5">
    <location>
        <begin position="37"/>
        <end position="257"/>
    </location>
</feature>
<dbReference type="Proteomes" id="UP000594800">
    <property type="component" value="Chromosome"/>
</dbReference>
<evidence type="ECO:0000256" key="2">
    <source>
        <dbReference type="ARBA" id="ARBA00022448"/>
    </source>
</evidence>
<dbReference type="InterPro" id="IPR003593">
    <property type="entry name" value="AAA+_ATPase"/>
</dbReference>
<dbReference type="PROSITE" id="PS50893">
    <property type="entry name" value="ABC_TRANSPORTER_2"/>
    <property type="match status" value="1"/>
</dbReference>
<keyword evidence="2" id="KW-0813">Transport</keyword>